<dbReference type="AlphaFoldDB" id="A0A1W1ELN6"/>
<dbReference type="GO" id="GO:0009294">
    <property type="term" value="P:DNA-mediated transformation"/>
    <property type="evidence" value="ECO:0007669"/>
    <property type="project" value="InterPro"/>
</dbReference>
<evidence type="ECO:0000313" key="3">
    <source>
        <dbReference type="EMBL" id="SHO81716.1"/>
    </source>
</evidence>
<dbReference type="PANTHER" id="PTHR43022:SF1">
    <property type="entry name" value="PROTEIN SMF"/>
    <property type="match status" value="1"/>
</dbReference>
<dbReference type="Pfam" id="PF02481">
    <property type="entry name" value="DNA_processg_A"/>
    <property type="match status" value="1"/>
</dbReference>
<name>A0A1W1ELN6_9ZZZZ</name>
<reference evidence="3" key="1">
    <citation type="submission" date="2016-10" db="EMBL/GenBank/DDBJ databases">
        <authorList>
            <person name="de Groot N.N."/>
        </authorList>
    </citation>
    <scope>NUCLEOTIDE SEQUENCE</scope>
</reference>
<dbReference type="PANTHER" id="PTHR43022">
    <property type="entry name" value="PROTEIN SMF"/>
    <property type="match status" value="1"/>
</dbReference>
<dbReference type="EMBL" id="FRYL01000045">
    <property type="protein sequence ID" value="SHO81716.1"/>
    <property type="molecule type" value="Genomic_DNA"/>
</dbReference>
<gene>
    <name evidence="3" type="ORF">MNB_SV-15-1262</name>
</gene>
<evidence type="ECO:0000256" key="1">
    <source>
        <dbReference type="ARBA" id="ARBA00006525"/>
    </source>
</evidence>
<sequence length="259" mass="28954">MAKIDIDIKELHNMKKYPKELSYKGNLELLKRPKVSIVGSRRPISYTKQYTTQIVKALINRGVVIVSGGAMGVDAIAHQSATPKNSISVYATGIDIKYPSVNRNLLQSIEEEGGLVISQFKDNFKATSWSFVLRNELVVALGDILIVSEADINSGSLKSVEYAIEMGKKIFVLPHRIGESLGTNELLAKGLAKPIYDIEEFASRYGVSVNSDIVKDDFFYFCQTFPTYDEVLEKFGDRVYEAEFDEVIYIENGIVYLNG</sequence>
<comment type="similarity">
    <text evidence="1">Belongs to the DprA/Smf family.</text>
</comment>
<organism evidence="3">
    <name type="scientific">hydrothermal vent metagenome</name>
    <dbReference type="NCBI Taxonomy" id="652676"/>
    <lineage>
        <taxon>unclassified sequences</taxon>
        <taxon>metagenomes</taxon>
        <taxon>ecological metagenomes</taxon>
    </lineage>
</organism>
<dbReference type="Gene3D" id="3.40.50.450">
    <property type="match status" value="1"/>
</dbReference>
<evidence type="ECO:0000259" key="2">
    <source>
        <dbReference type="Pfam" id="PF02481"/>
    </source>
</evidence>
<proteinExistence type="inferred from homology"/>
<protein>
    <submittedName>
        <fullName evidence="3">Rossmann fold nucleotide-binding protein Smf possibly involved in DNA uptake</fullName>
    </submittedName>
</protein>
<feature type="domain" description="Smf/DprA SLOG" evidence="2">
    <location>
        <begin position="10"/>
        <end position="204"/>
    </location>
</feature>
<dbReference type="SUPFAM" id="SSF102405">
    <property type="entry name" value="MCP/YpsA-like"/>
    <property type="match status" value="1"/>
</dbReference>
<dbReference type="InterPro" id="IPR057666">
    <property type="entry name" value="DrpA_SLOG"/>
</dbReference>
<accession>A0A1W1ELN6</accession>
<dbReference type="InterPro" id="IPR003488">
    <property type="entry name" value="DprA"/>
</dbReference>